<dbReference type="PANTHER" id="PTHR23011">
    <property type="entry name" value="CYCLIC NUCLEOTIDE-BINDING DOMAIN CONTAINING PROTEIN"/>
    <property type="match status" value="1"/>
</dbReference>
<organism evidence="2 3">
    <name type="scientific">Dryococelus australis</name>
    <dbReference type="NCBI Taxonomy" id="614101"/>
    <lineage>
        <taxon>Eukaryota</taxon>
        <taxon>Metazoa</taxon>
        <taxon>Ecdysozoa</taxon>
        <taxon>Arthropoda</taxon>
        <taxon>Hexapoda</taxon>
        <taxon>Insecta</taxon>
        <taxon>Pterygota</taxon>
        <taxon>Neoptera</taxon>
        <taxon>Polyneoptera</taxon>
        <taxon>Phasmatodea</taxon>
        <taxon>Verophasmatodea</taxon>
        <taxon>Anareolatae</taxon>
        <taxon>Phasmatidae</taxon>
        <taxon>Eurycanthinae</taxon>
        <taxon>Dryococelus</taxon>
    </lineage>
</organism>
<name>A0ABQ9GC91_9NEOP</name>
<evidence type="ECO:0000313" key="3">
    <source>
        <dbReference type="Proteomes" id="UP001159363"/>
    </source>
</evidence>
<dbReference type="PANTHER" id="PTHR23011:SF28">
    <property type="entry name" value="CYCLIC NUCLEOTIDE-BINDING DOMAIN CONTAINING PROTEIN"/>
    <property type="match status" value="1"/>
</dbReference>
<accession>A0ABQ9GC91</accession>
<dbReference type="CDD" id="cd00038">
    <property type="entry name" value="CAP_ED"/>
    <property type="match status" value="1"/>
</dbReference>
<evidence type="ECO:0000313" key="2">
    <source>
        <dbReference type="EMBL" id="KAJ8870006.1"/>
    </source>
</evidence>
<protein>
    <recommendedName>
        <fullName evidence="1">Cyclic nucleotide-binding domain-containing protein</fullName>
    </recommendedName>
</protein>
<evidence type="ECO:0000259" key="1">
    <source>
        <dbReference type="PROSITE" id="PS50042"/>
    </source>
</evidence>
<dbReference type="InterPro" id="IPR000595">
    <property type="entry name" value="cNMP-bd_dom"/>
</dbReference>
<dbReference type="InterPro" id="IPR014710">
    <property type="entry name" value="RmlC-like_jellyroll"/>
</dbReference>
<dbReference type="SUPFAM" id="SSF51206">
    <property type="entry name" value="cAMP-binding domain-like"/>
    <property type="match status" value="1"/>
</dbReference>
<dbReference type="EMBL" id="JARBHB010000013">
    <property type="protein sequence ID" value="KAJ8870006.1"/>
    <property type="molecule type" value="Genomic_DNA"/>
</dbReference>
<dbReference type="Gene3D" id="2.60.120.10">
    <property type="entry name" value="Jelly Rolls"/>
    <property type="match status" value="1"/>
</dbReference>
<comment type="caution">
    <text evidence="2">The sequence shown here is derived from an EMBL/GenBank/DDBJ whole genome shotgun (WGS) entry which is preliminary data.</text>
</comment>
<dbReference type="InterPro" id="IPR018490">
    <property type="entry name" value="cNMP-bd_dom_sf"/>
</dbReference>
<gene>
    <name evidence="2" type="ORF">PR048_029017</name>
</gene>
<dbReference type="SMART" id="SM00100">
    <property type="entry name" value="cNMP"/>
    <property type="match status" value="1"/>
</dbReference>
<proteinExistence type="predicted"/>
<dbReference type="Pfam" id="PF00027">
    <property type="entry name" value="cNMP_binding"/>
    <property type="match status" value="1"/>
</dbReference>
<dbReference type="PROSITE" id="PS50042">
    <property type="entry name" value="CNMP_BINDING_3"/>
    <property type="match status" value="1"/>
</dbReference>
<keyword evidence="3" id="KW-1185">Reference proteome</keyword>
<sequence length="267" mass="29647">MSSGMKRESGVSLEYEDTFSRASSFQVELNVKSKRLSFFSDTSSAYSGSDPMASAQSLLDGEDFDLSDLIESGVDSDGDDIVRSVESLTFEDTLKDCLEKDPSQRTEKDIEMLLDFTRQLEAFAKMTLAVQRAICNVAVFAVVESAGTELMQDGEEMDSWCVIINGSVEVTHSSGKTEKLHVGDCFGIEPTLEKVLHKGVMSTCSDDCQFVCVPQSDYYTILYQGEENIHRQEEGGRVVLVTELQGEHNVVIQVSSMYLRYRLLTAK</sequence>
<feature type="domain" description="Cyclic nucleotide-binding" evidence="1">
    <location>
        <begin position="122"/>
        <end position="187"/>
    </location>
</feature>
<reference evidence="2 3" key="1">
    <citation type="submission" date="2023-02" db="EMBL/GenBank/DDBJ databases">
        <title>LHISI_Scaffold_Assembly.</title>
        <authorList>
            <person name="Stuart O.P."/>
            <person name="Cleave R."/>
            <person name="Magrath M.J.L."/>
            <person name="Mikheyev A.S."/>
        </authorList>
    </citation>
    <scope>NUCLEOTIDE SEQUENCE [LARGE SCALE GENOMIC DNA]</scope>
    <source>
        <strain evidence="2">Daus_M_001</strain>
        <tissue evidence="2">Leg muscle</tissue>
    </source>
</reference>
<dbReference type="Proteomes" id="UP001159363">
    <property type="component" value="Chromosome 12"/>
</dbReference>